<dbReference type="Gene3D" id="3.40.50.300">
    <property type="entry name" value="P-loop containing nucleotide triphosphate hydrolases"/>
    <property type="match status" value="1"/>
</dbReference>
<evidence type="ECO:0000259" key="4">
    <source>
        <dbReference type="Pfam" id="PF00685"/>
    </source>
</evidence>
<dbReference type="STRING" id="75743.A0A401Q6C0"/>
<dbReference type="OrthoDB" id="205623at2759"/>
<protein>
    <recommendedName>
        <fullName evidence="3">Sulfotransferase</fullName>
        <ecNumber evidence="3">2.8.2.-</ecNumber>
    </recommendedName>
</protein>
<gene>
    <name evidence="5" type="ORF">scyTo_0022096</name>
</gene>
<dbReference type="GO" id="GO:0008146">
    <property type="term" value="F:sulfotransferase activity"/>
    <property type="evidence" value="ECO:0007669"/>
    <property type="project" value="InterPro"/>
</dbReference>
<evidence type="ECO:0000313" key="6">
    <source>
        <dbReference type="Proteomes" id="UP000288216"/>
    </source>
</evidence>
<comment type="caution">
    <text evidence="5">The sequence shown here is derived from an EMBL/GenBank/DDBJ whole genome shotgun (WGS) entry which is preliminary data.</text>
</comment>
<feature type="domain" description="Sulfotransferase" evidence="4">
    <location>
        <begin position="45"/>
        <end position="93"/>
    </location>
</feature>
<evidence type="ECO:0000256" key="2">
    <source>
        <dbReference type="ARBA" id="ARBA00022679"/>
    </source>
</evidence>
<dbReference type="AlphaFoldDB" id="A0A401Q6C0"/>
<evidence type="ECO:0000256" key="1">
    <source>
        <dbReference type="ARBA" id="ARBA00005771"/>
    </source>
</evidence>
<dbReference type="Proteomes" id="UP000288216">
    <property type="component" value="Unassembled WGS sequence"/>
</dbReference>
<dbReference type="PANTHER" id="PTHR11783">
    <property type="entry name" value="SULFOTRANSFERASE SULT"/>
    <property type="match status" value="1"/>
</dbReference>
<keyword evidence="2 3" id="KW-0808">Transferase</keyword>
<keyword evidence="6" id="KW-1185">Reference proteome</keyword>
<dbReference type="EC" id="2.8.2.-" evidence="3"/>
<dbReference type="EMBL" id="BFAA01021184">
    <property type="protein sequence ID" value="GCB80916.1"/>
    <property type="molecule type" value="Genomic_DNA"/>
</dbReference>
<dbReference type="SUPFAM" id="SSF52540">
    <property type="entry name" value="P-loop containing nucleoside triphosphate hydrolases"/>
    <property type="match status" value="1"/>
</dbReference>
<dbReference type="InterPro" id="IPR027417">
    <property type="entry name" value="P-loop_NTPase"/>
</dbReference>
<dbReference type="Pfam" id="PF00685">
    <property type="entry name" value="Sulfotransfer_1"/>
    <property type="match status" value="1"/>
</dbReference>
<accession>A0A401Q6C0</accession>
<sequence length="100" mass="11480">MELDYHPELRGITVNRPPLKLLQDVPFPAWVADNWETVTNFQAKPDDLLIATFPKSGSTWMQEIVDLICRNGDVGMCKRAPVYYRVPILEFFMNNILPTG</sequence>
<organism evidence="5 6">
    <name type="scientific">Scyliorhinus torazame</name>
    <name type="common">Cloudy catshark</name>
    <name type="synonym">Catulus torazame</name>
    <dbReference type="NCBI Taxonomy" id="75743"/>
    <lineage>
        <taxon>Eukaryota</taxon>
        <taxon>Metazoa</taxon>
        <taxon>Chordata</taxon>
        <taxon>Craniata</taxon>
        <taxon>Vertebrata</taxon>
        <taxon>Chondrichthyes</taxon>
        <taxon>Elasmobranchii</taxon>
        <taxon>Galeomorphii</taxon>
        <taxon>Galeoidea</taxon>
        <taxon>Carcharhiniformes</taxon>
        <taxon>Scyliorhinidae</taxon>
        <taxon>Scyliorhinus</taxon>
    </lineage>
</organism>
<dbReference type="InterPro" id="IPR000863">
    <property type="entry name" value="Sulfotransferase_dom"/>
</dbReference>
<evidence type="ECO:0000313" key="5">
    <source>
        <dbReference type="EMBL" id="GCB80916.1"/>
    </source>
</evidence>
<proteinExistence type="inferred from homology"/>
<comment type="similarity">
    <text evidence="1 3">Belongs to the sulfotransferase 1 family.</text>
</comment>
<name>A0A401Q6C0_SCYTO</name>
<reference evidence="5 6" key="1">
    <citation type="journal article" date="2018" name="Nat. Ecol. Evol.">
        <title>Shark genomes provide insights into elasmobranch evolution and the origin of vertebrates.</title>
        <authorList>
            <person name="Hara Y"/>
            <person name="Yamaguchi K"/>
            <person name="Onimaru K"/>
            <person name="Kadota M"/>
            <person name="Koyanagi M"/>
            <person name="Keeley SD"/>
            <person name="Tatsumi K"/>
            <person name="Tanaka K"/>
            <person name="Motone F"/>
            <person name="Kageyama Y"/>
            <person name="Nozu R"/>
            <person name="Adachi N"/>
            <person name="Nishimura O"/>
            <person name="Nakagawa R"/>
            <person name="Tanegashima C"/>
            <person name="Kiyatake I"/>
            <person name="Matsumoto R"/>
            <person name="Murakumo K"/>
            <person name="Nishida K"/>
            <person name="Terakita A"/>
            <person name="Kuratani S"/>
            <person name="Sato K"/>
            <person name="Hyodo S Kuraku.S."/>
        </authorList>
    </citation>
    <scope>NUCLEOTIDE SEQUENCE [LARGE SCALE GENOMIC DNA]</scope>
</reference>
<evidence type="ECO:0000256" key="3">
    <source>
        <dbReference type="RuleBase" id="RU361155"/>
    </source>
</evidence>